<dbReference type="Proteomes" id="UP000838100">
    <property type="component" value="Unassembled WGS sequence"/>
</dbReference>
<evidence type="ECO:0000256" key="1">
    <source>
        <dbReference type="ARBA" id="ARBA00022801"/>
    </source>
</evidence>
<dbReference type="PANTHER" id="PTHR31793">
    <property type="entry name" value="4-HYDROXYBENZOYL-COA THIOESTERASE FAMILY MEMBER"/>
    <property type="match status" value="1"/>
</dbReference>
<sequence length="169" mass="18984">MSKLQNNHPQDIDYDGLNWDHPAPFIYKLTATAADIDSYNHVNNSVYIRWLDECARANSKATGVDADAADDFGFGMAVRDSHVSYLLASYCDDDLLVGTWISKNDGRLRIRRQFQIIRPADGATILRASLDYVCFNLKTGKACKMPALFRDFYPVANAFQPPQSDELSP</sequence>
<protein>
    <recommendedName>
        <fullName evidence="4">Acyl-CoA thioesterase</fullName>
    </recommendedName>
</protein>
<dbReference type="Pfam" id="PF13279">
    <property type="entry name" value="4HBT_2"/>
    <property type="match status" value="1"/>
</dbReference>
<dbReference type="PANTHER" id="PTHR31793:SF37">
    <property type="entry name" value="ACYL-COA THIOESTER HYDROLASE YBGC"/>
    <property type="match status" value="1"/>
</dbReference>
<proteinExistence type="predicted"/>
<keyword evidence="3" id="KW-1185">Reference proteome</keyword>
<dbReference type="SUPFAM" id="SSF54637">
    <property type="entry name" value="Thioesterase/thiol ester dehydrase-isomerase"/>
    <property type="match status" value="1"/>
</dbReference>
<keyword evidence="1" id="KW-0378">Hydrolase</keyword>
<gene>
    <name evidence="2" type="ORF">SIN8267_01203</name>
</gene>
<reference evidence="2" key="1">
    <citation type="submission" date="2021-12" db="EMBL/GenBank/DDBJ databases">
        <authorList>
            <person name="Rodrigo-Torres L."/>
            <person name="Arahal R. D."/>
            <person name="Lucena T."/>
        </authorList>
    </citation>
    <scope>NUCLEOTIDE SEQUENCE</scope>
    <source>
        <strain evidence="2">CECT 8267</strain>
    </source>
</reference>
<evidence type="ECO:0008006" key="4">
    <source>
        <dbReference type="Google" id="ProtNLM"/>
    </source>
</evidence>
<dbReference type="EMBL" id="CAKLPX010000001">
    <property type="protein sequence ID" value="CAH0991102.1"/>
    <property type="molecule type" value="Genomic_DNA"/>
</dbReference>
<dbReference type="Gene3D" id="3.10.129.10">
    <property type="entry name" value="Hotdog Thioesterase"/>
    <property type="match status" value="1"/>
</dbReference>
<organism evidence="2 3">
    <name type="scientific">Sinobacterium norvegicum</name>
    <dbReference type="NCBI Taxonomy" id="1641715"/>
    <lineage>
        <taxon>Bacteria</taxon>
        <taxon>Pseudomonadati</taxon>
        <taxon>Pseudomonadota</taxon>
        <taxon>Gammaproteobacteria</taxon>
        <taxon>Cellvibrionales</taxon>
        <taxon>Spongiibacteraceae</taxon>
        <taxon>Sinobacterium</taxon>
    </lineage>
</organism>
<dbReference type="RefSeq" id="WP_237443759.1">
    <property type="nucleotide sequence ID" value="NZ_CAKLPX010000001.1"/>
</dbReference>
<dbReference type="InterPro" id="IPR029069">
    <property type="entry name" value="HotDog_dom_sf"/>
</dbReference>
<accession>A0ABN8EJR6</accession>
<dbReference type="InterPro" id="IPR050563">
    <property type="entry name" value="4-hydroxybenzoyl-CoA_TE"/>
</dbReference>
<evidence type="ECO:0000313" key="3">
    <source>
        <dbReference type="Proteomes" id="UP000838100"/>
    </source>
</evidence>
<dbReference type="CDD" id="cd00586">
    <property type="entry name" value="4HBT"/>
    <property type="match status" value="1"/>
</dbReference>
<name>A0ABN8EJR6_9GAMM</name>
<evidence type="ECO:0000313" key="2">
    <source>
        <dbReference type="EMBL" id="CAH0991102.1"/>
    </source>
</evidence>
<comment type="caution">
    <text evidence="2">The sequence shown here is derived from an EMBL/GenBank/DDBJ whole genome shotgun (WGS) entry which is preliminary data.</text>
</comment>